<feature type="transmembrane region" description="Helical" evidence="1">
    <location>
        <begin position="154"/>
        <end position="176"/>
    </location>
</feature>
<feature type="transmembrane region" description="Helical" evidence="1">
    <location>
        <begin position="83"/>
        <end position="105"/>
    </location>
</feature>
<sequence length="182" mass="20631">MKYQQAGRLAVIKRIAGWVIFISAVISTFISVLKFIEQNSGPNQVINAFVSDFFHVIIDMMRFNTPFLNAFWHNSLQSDFSHGLFASPNLVFWGIYILVFIGLALQASGARMSRQVKHIREGVEDQMVLEQARGDSGISRAQLEQRIVMPQHTILLQIFPLYILPVIIAIVGYFAFKLLGML</sequence>
<dbReference type="KEGG" id="sgl:SG1417"/>
<dbReference type="eggNOG" id="ENOG502Z8K9">
    <property type="taxonomic scope" value="Bacteria"/>
</dbReference>
<keyword evidence="3" id="KW-1185">Reference proteome</keyword>
<gene>
    <name evidence="2" type="ordered locus">SG1417</name>
</gene>
<evidence type="ECO:0000313" key="3">
    <source>
        <dbReference type="Proteomes" id="UP000001932"/>
    </source>
</evidence>
<dbReference type="STRING" id="343509.SG1417"/>
<dbReference type="OrthoDB" id="6870983at2"/>
<dbReference type="RefSeq" id="WP_011411237.1">
    <property type="nucleotide sequence ID" value="NC_007712.1"/>
</dbReference>
<keyword evidence="1" id="KW-0812">Transmembrane</keyword>
<dbReference type="AlphaFoldDB" id="Q2NT33"/>
<keyword evidence="1" id="KW-1133">Transmembrane helix</keyword>
<evidence type="ECO:0000313" key="2">
    <source>
        <dbReference type="EMBL" id="BAE74692.1"/>
    </source>
</evidence>
<dbReference type="BioCyc" id="SGLO343509:SGP1_RS27465-MONOMER"/>
<accession>Q2NT33</accession>
<keyword evidence="1" id="KW-0472">Membrane</keyword>
<protein>
    <recommendedName>
        <fullName evidence="4">YniB-like protein</fullName>
    </recommendedName>
</protein>
<name>Q2NT33_SODGM</name>
<evidence type="ECO:0008006" key="4">
    <source>
        <dbReference type="Google" id="ProtNLM"/>
    </source>
</evidence>
<dbReference type="EMBL" id="AP008232">
    <property type="protein sequence ID" value="BAE74692.1"/>
    <property type="molecule type" value="Genomic_DNA"/>
</dbReference>
<reference evidence="2 3" key="1">
    <citation type="journal article" date="2006" name="Genome Res.">
        <title>Massive genome erosion and functional adaptations provide insights into the symbiotic lifestyle of Sodalis glossinidius in the tsetse host.</title>
        <authorList>
            <person name="Toh H."/>
            <person name="Weiss B.L."/>
            <person name="Perkin S.A.H."/>
            <person name="Yamashita A."/>
            <person name="Oshima K."/>
            <person name="Hattori M."/>
            <person name="Aksoy S."/>
        </authorList>
    </citation>
    <scope>NUCLEOTIDE SEQUENCE [LARGE SCALE GENOMIC DNA]</scope>
    <source>
        <strain evidence="3">morsitans</strain>
    </source>
</reference>
<dbReference type="Proteomes" id="UP000001932">
    <property type="component" value="Chromosome"/>
</dbReference>
<feature type="transmembrane region" description="Helical" evidence="1">
    <location>
        <begin position="15"/>
        <end position="33"/>
    </location>
</feature>
<organism evidence="2 3">
    <name type="scientific">Sodalis glossinidius (strain morsitans)</name>
    <dbReference type="NCBI Taxonomy" id="343509"/>
    <lineage>
        <taxon>Bacteria</taxon>
        <taxon>Pseudomonadati</taxon>
        <taxon>Pseudomonadota</taxon>
        <taxon>Gammaproteobacteria</taxon>
        <taxon>Enterobacterales</taxon>
        <taxon>Bruguierivoracaceae</taxon>
        <taxon>Sodalis</taxon>
    </lineage>
</organism>
<dbReference type="InterPro" id="IPR025229">
    <property type="entry name" value="YniB-like"/>
</dbReference>
<feature type="transmembrane region" description="Helical" evidence="1">
    <location>
        <begin position="45"/>
        <end position="63"/>
    </location>
</feature>
<dbReference type="Pfam" id="PF14002">
    <property type="entry name" value="YniB"/>
    <property type="match status" value="1"/>
</dbReference>
<dbReference type="HOGENOM" id="CLU_129278_0_0_6"/>
<evidence type="ECO:0000256" key="1">
    <source>
        <dbReference type="SAM" id="Phobius"/>
    </source>
</evidence>
<proteinExistence type="predicted"/>